<dbReference type="EMBL" id="JAWDGP010000283">
    <property type="protein sequence ID" value="KAK3801824.1"/>
    <property type="molecule type" value="Genomic_DNA"/>
</dbReference>
<protein>
    <submittedName>
        <fullName evidence="1">Uncharacterized protein</fullName>
    </submittedName>
</protein>
<dbReference type="Proteomes" id="UP001283361">
    <property type="component" value="Unassembled WGS sequence"/>
</dbReference>
<evidence type="ECO:0000313" key="2">
    <source>
        <dbReference type="Proteomes" id="UP001283361"/>
    </source>
</evidence>
<dbReference type="AlphaFoldDB" id="A0AAE1EBT2"/>
<accession>A0AAE1EBT2</accession>
<gene>
    <name evidence="1" type="ORF">RRG08_048411</name>
</gene>
<proteinExistence type="predicted"/>
<name>A0AAE1EBT2_9GAST</name>
<comment type="caution">
    <text evidence="1">The sequence shown here is derived from an EMBL/GenBank/DDBJ whole genome shotgun (WGS) entry which is preliminary data.</text>
</comment>
<evidence type="ECO:0000313" key="1">
    <source>
        <dbReference type="EMBL" id="KAK3801824.1"/>
    </source>
</evidence>
<keyword evidence="2" id="KW-1185">Reference proteome</keyword>
<reference evidence="1" key="1">
    <citation type="journal article" date="2023" name="G3 (Bethesda)">
        <title>A reference genome for the long-term kleptoplast-retaining sea slug Elysia crispata morphotype clarki.</title>
        <authorList>
            <person name="Eastman K.E."/>
            <person name="Pendleton A.L."/>
            <person name="Shaikh M.A."/>
            <person name="Suttiyut T."/>
            <person name="Ogas R."/>
            <person name="Tomko P."/>
            <person name="Gavelis G."/>
            <person name="Widhalm J.R."/>
            <person name="Wisecaver J.H."/>
        </authorList>
    </citation>
    <scope>NUCLEOTIDE SEQUENCE</scope>
    <source>
        <strain evidence="1">ECLA1</strain>
    </source>
</reference>
<organism evidence="1 2">
    <name type="scientific">Elysia crispata</name>
    <name type="common">lettuce slug</name>
    <dbReference type="NCBI Taxonomy" id="231223"/>
    <lineage>
        <taxon>Eukaryota</taxon>
        <taxon>Metazoa</taxon>
        <taxon>Spiralia</taxon>
        <taxon>Lophotrochozoa</taxon>
        <taxon>Mollusca</taxon>
        <taxon>Gastropoda</taxon>
        <taxon>Heterobranchia</taxon>
        <taxon>Euthyneura</taxon>
        <taxon>Panpulmonata</taxon>
        <taxon>Sacoglossa</taxon>
        <taxon>Placobranchoidea</taxon>
        <taxon>Plakobranchidae</taxon>
        <taxon>Elysia</taxon>
    </lineage>
</organism>
<sequence>MLPKAKGIRADLNDYSDPRPAYDSVNRNVEDVSVRLHNWDLLVKNVRGFYRNEFEKLESETVESLYSKTLDELPSNEDISF</sequence>